<dbReference type="SUPFAM" id="SSF48452">
    <property type="entry name" value="TPR-like"/>
    <property type="match status" value="1"/>
</dbReference>
<dbReference type="SUPFAM" id="SSF56112">
    <property type="entry name" value="Protein kinase-like (PK-like)"/>
    <property type="match status" value="1"/>
</dbReference>
<evidence type="ECO:0000256" key="4">
    <source>
        <dbReference type="ARBA" id="ARBA00022741"/>
    </source>
</evidence>
<accession>A0ABS5YXX3</accession>
<evidence type="ECO:0000256" key="2">
    <source>
        <dbReference type="ARBA" id="ARBA00022527"/>
    </source>
</evidence>
<feature type="domain" description="Protein kinase" evidence="7">
    <location>
        <begin position="11"/>
        <end position="276"/>
    </location>
</feature>
<dbReference type="InterPro" id="IPR011990">
    <property type="entry name" value="TPR-like_helical_dom_sf"/>
</dbReference>
<dbReference type="Gene3D" id="3.30.200.20">
    <property type="entry name" value="Phosphorylase Kinase, domain 1"/>
    <property type="match status" value="1"/>
</dbReference>
<dbReference type="InterPro" id="IPR011009">
    <property type="entry name" value="Kinase-like_dom_sf"/>
</dbReference>
<dbReference type="EMBL" id="JAHKKG010000011">
    <property type="protein sequence ID" value="MBU2668293.1"/>
    <property type="molecule type" value="Genomic_DNA"/>
</dbReference>
<proteinExistence type="predicted"/>
<dbReference type="Gene3D" id="1.25.40.10">
    <property type="entry name" value="Tetratricopeptide repeat domain"/>
    <property type="match status" value="1"/>
</dbReference>
<organism evidence="8 9">
    <name type="scientific">Paractinoplanes bogorensis</name>
    <dbReference type="NCBI Taxonomy" id="1610840"/>
    <lineage>
        <taxon>Bacteria</taxon>
        <taxon>Bacillati</taxon>
        <taxon>Actinomycetota</taxon>
        <taxon>Actinomycetes</taxon>
        <taxon>Micromonosporales</taxon>
        <taxon>Micromonosporaceae</taxon>
        <taxon>Paractinoplanes</taxon>
    </lineage>
</organism>
<dbReference type="RefSeq" id="WP_215792559.1">
    <property type="nucleotide sequence ID" value="NZ_JAHKKG010000011.1"/>
</dbReference>
<dbReference type="PANTHER" id="PTHR43289">
    <property type="entry name" value="MITOGEN-ACTIVATED PROTEIN KINASE KINASE KINASE 20-RELATED"/>
    <property type="match status" value="1"/>
</dbReference>
<dbReference type="PANTHER" id="PTHR43289:SF6">
    <property type="entry name" value="SERINE_THREONINE-PROTEIN KINASE NEKL-3"/>
    <property type="match status" value="1"/>
</dbReference>
<dbReference type="EC" id="2.7.11.1" evidence="1"/>
<evidence type="ECO:0000256" key="5">
    <source>
        <dbReference type="ARBA" id="ARBA00022777"/>
    </source>
</evidence>
<gene>
    <name evidence="8" type="ORF">KOI35_32755</name>
</gene>
<protein>
    <recommendedName>
        <fullName evidence="1">non-specific serine/threonine protein kinase</fullName>
        <ecNumber evidence="1">2.7.11.1</ecNumber>
    </recommendedName>
</protein>
<evidence type="ECO:0000256" key="3">
    <source>
        <dbReference type="ARBA" id="ARBA00022679"/>
    </source>
</evidence>
<evidence type="ECO:0000256" key="1">
    <source>
        <dbReference type="ARBA" id="ARBA00012513"/>
    </source>
</evidence>
<dbReference type="GO" id="GO:0016301">
    <property type="term" value="F:kinase activity"/>
    <property type="evidence" value="ECO:0007669"/>
    <property type="project" value="UniProtKB-KW"/>
</dbReference>
<keyword evidence="6" id="KW-0067">ATP-binding</keyword>
<dbReference type="Proteomes" id="UP001519654">
    <property type="component" value="Unassembled WGS sequence"/>
</dbReference>
<evidence type="ECO:0000313" key="8">
    <source>
        <dbReference type="EMBL" id="MBU2668293.1"/>
    </source>
</evidence>
<dbReference type="PROSITE" id="PS50011">
    <property type="entry name" value="PROTEIN_KINASE_DOM"/>
    <property type="match status" value="1"/>
</dbReference>
<sequence>MPGRTLGDGRYELQSPLARGGMGEVWLGHDTRLDREIAVKFIRVRSGETEQEDLRRFLREAKITARLEHPGVPAVYDAGTDEQGRPFLVMQRVHGLSIADFIAEQGPLPIGWASAIAAQTCSVLAAAHAASLVHRDLKPGNLMLEPSGCVKVLDFGLAVAPTLADFSRITMTGQPIGTPAYMAPEQVEANLSEPATDLYALGCTLHEMLSGDHVFTGPTTYSVMTQQVKDRPPRLRSMRPDIPAEVERLVLDLLQKRPEDRPASALDVYDRLAPFAADLGPLPGVLAAPGQPSPVRMYAELVSRVSRSPTANCVSSPEPVTVAEPAREAAAVTRHDLAQARNDARQLAQESRFSQAAELLSDTELAARQVFGNVDKDVVRIRYELATALFEGGDYHRAAPVFEALAEDLDAGAVISPDLLFDCRVKQAICHAMTGRGGQALGELDALLADRRAAHGAEDPRTLDLRKQIALLQLQSGHHQQARRTLSGLLSDVRRLPGGTKPSPAEVADLLASIRSEDR</sequence>
<dbReference type="Gene3D" id="1.10.510.10">
    <property type="entry name" value="Transferase(Phosphotransferase) domain 1"/>
    <property type="match status" value="1"/>
</dbReference>
<evidence type="ECO:0000259" key="7">
    <source>
        <dbReference type="PROSITE" id="PS50011"/>
    </source>
</evidence>
<reference evidence="8 9" key="1">
    <citation type="submission" date="2021-06" db="EMBL/GenBank/DDBJ databases">
        <title>Actinoplanes lichenicola sp. nov., and Actinoplanes ovalisporus sp. nov., isolated from lichen in Thailand.</title>
        <authorList>
            <person name="Saeng-In P."/>
            <person name="Kanchanasin P."/>
            <person name="Yuki M."/>
            <person name="Kudo T."/>
            <person name="Ohkuma M."/>
            <person name="Phongsopitanun W."/>
            <person name="Tanasupawat S."/>
        </authorList>
    </citation>
    <scope>NUCLEOTIDE SEQUENCE [LARGE SCALE GENOMIC DNA]</scope>
    <source>
        <strain evidence="8 9">NBRC 110975</strain>
    </source>
</reference>
<keyword evidence="4" id="KW-0547">Nucleotide-binding</keyword>
<name>A0ABS5YXX3_9ACTN</name>
<keyword evidence="3" id="KW-0808">Transferase</keyword>
<keyword evidence="5 8" id="KW-0418">Kinase</keyword>
<keyword evidence="2" id="KW-0723">Serine/threonine-protein kinase</keyword>
<dbReference type="SMART" id="SM00220">
    <property type="entry name" value="S_TKc"/>
    <property type="match status" value="1"/>
</dbReference>
<dbReference type="InterPro" id="IPR000719">
    <property type="entry name" value="Prot_kinase_dom"/>
</dbReference>
<evidence type="ECO:0000313" key="9">
    <source>
        <dbReference type="Proteomes" id="UP001519654"/>
    </source>
</evidence>
<comment type="caution">
    <text evidence="8">The sequence shown here is derived from an EMBL/GenBank/DDBJ whole genome shotgun (WGS) entry which is preliminary data.</text>
</comment>
<dbReference type="InterPro" id="IPR008271">
    <property type="entry name" value="Ser/Thr_kinase_AS"/>
</dbReference>
<dbReference type="Pfam" id="PF00069">
    <property type="entry name" value="Pkinase"/>
    <property type="match status" value="1"/>
</dbReference>
<keyword evidence="9" id="KW-1185">Reference proteome</keyword>
<dbReference type="CDD" id="cd14014">
    <property type="entry name" value="STKc_PknB_like"/>
    <property type="match status" value="1"/>
</dbReference>
<evidence type="ECO:0000256" key="6">
    <source>
        <dbReference type="ARBA" id="ARBA00022840"/>
    </source>
</evidence>
<dbReference type="PROSITE" id="PS00108">
    <property type="entry name" value="PROTEIN_KINASE_ST"/>
    <property type="match status" value="1"/>
</dbReference>